<feature type="domain" description="Thioredoxin" evidence="2">
    <location>
        <begin position="9"/>
        <end position="130"/>
    </location>
</feature>
<dbReference type="PROSITE" id="PS00194">
    <property type="entry name" value="THIOREDOXIN_1"/>
    <property type="match status" value="1"/>
</dbReference>
<accession>B6JW45</accession>
<dbReference type="VEuPathDB" id="FungiDB:SJAG_00614"/>
<evidence type="ECO:0000313" key="5">
    <source>
        <dbReference type="Proteomes" id="UP000001744"/>
    </source>
</evidence>
<sequence length="130" mass="14497">MSMKSLAKTLFGVSKRTFSYSSALRAVHPVVSSAVFNEKISSPKLTVADFYATWCGPCKTIHPLLVTLSEKYDDVSFIKVDVDQMQDLAQQYGVYAMPTLMVFKNGKLLDQIVGADLKLLRMSIAKNRLK</sequence>
<protein>
    <submittedName>
        <fullName evidence="3">Thioredoxin Trx2</fullName>
    </submittedName>
</protein>
<gene>
    <name evidence="4" type="primary">trx2</name>
    <name evidence="3" type="ORF">SJAG_00614</name>
</gene>
<evidence type="ECO:0000256" key="1">
    <source>
        <dbReference type="ARBA" id="ARBA00023157"/>
    </source>
</evidence>
<dbReference type="OrthoDB" id="10263751at2759"/>
<dbReference type="GO" id="GO:0005739">
    <property type="term" value="C:mitochondrion"/>
    <property type="evidence" value="ECO:0007669"/>
    <property type="project" value="EnsemblFungi"/>
</dbReference>
<dbReference type="HOGENOM" id="CLU_090389_14_5_1"/>
<evidence type="ECO:0000313" key="4">
    <source>
        <dbReference type="JaponicusDB" id="SJAG_00614"/>
    </source>
</evidence>
<keyword evidence="1" id="KW-1015">Disulfide bond</keyword>
<name>B6JW45_SCHJY</name>
<dbReference type="JaponicusDB" id="SJAG_00614">
    <property type="gene designation" value="trx2"/>
</dbReference>
<dbReference type="GO" id="GO:0045454">
    <property type="term" value="P:cell redox homeostasis"/>
    <property type="evidence" value="ECO:0007669"/>
    <property type="project" value="EnsemblFungi"/>
</dbReference>
<reference evidence="3 5" key="1">
    <citation type="journal article" date="2011" name="Science">
        <title>Comparative functional genomics of the fission yeasts.</title>
        <authorList>
            <person name="Rhind N."/>
            <person name="Chen Z."/>
            <person name="Yassour M."/>
            <person name="Thompson D.A."/>
            <person name="Haas B.J."/>
            <person name="Habib N."/>
            <person name="Wapinski I."/>
            <person name="Roy S."/>
            <person name="Lin M.F."/>
            <person name="Heiman D.I."/>
            <person name="Young S.K."/>
            <person name="Furuya K."/>
            <person name="Guo Y."/>
            <person name="Pidoux A."/>
            <person name="Chen H.M."/>
            <person name="Robbertse B."/>
            <person name="Goldberg J.M."/>
            <person name="Aoki K."/>
            <person name="Bayne E.H."/>
            <person name="Berlin A.M."/>
            <person name="Desjardins C.A."/>
            <person name="Dobbs E."/>
            <person name="Dukaj L."/>
            <person name="Fan L."/>
            <person name="FitzGerald M.G."/>
            <person name="French C."/>
            <person name="Gujja S."/>
            <person name="Hansen K."/>
            <person name="Keifenheim D."/>
            <person name="Levin J.Z."/>
            <person name="Mosher R.A."/>
            <person name="Mueller C.A."/>
            <person name="Pfiffner J."/>
            <person name="Priest M."/>
            <person name="Russ C."/>
            <person name="Smialowska A."/>
            <person name="Swoboda P."/>
            <person name="Sykes S.M."/>
            <person name="Vaughn M."/>
            <person name="Vengrova S."/>
            <person name="Yoder R."/>
            <person name="Zeng Q."/>
            <person name="Allshire R."/>
            <person name="Baulcombe D."/>
            <person name="Birren B.W."/>
            <person name="Brown W."/>
            <person name="Ekwall K."/>
            <person name="Kellis M."/>
            <person name="Leatherwood J."/>
            <person name="Levin H."/>
            <person name="Margalit H."/>
            <person name="Martienssen R."/>
            <person name="Nieduszynski C.A."/>
            <person name="Spatafora J.W."/>
            <person name="Friedman N."/>
            <person name="Dalgaard J.Z."/>
            <person name="Baumann P."/>
            <person name="Niki H."/>
            <person name="Regev A."/>
            <person name="Nusbaum C."/>
        </authorList>
    </citation>
    <scope>NUCLEOTIDE SEQUENCE [LARGE SCALE GENOMIC DNA]</scope>
    <source>
        <strain evidence="5">yFS275 / FY16936</strain>
    </source>
</reference>
<dbReference type="GeneID" id="7050655"/>
<dbReference type="GO" id="GO:0005829">
    <property type="term" value="C:cytosol"/>
    <property type="evidence" value="ECO:0000318"/>
    <property type="project" value="GO_Central"/>
</dbReference>
<dbReference type="RefSeq" id="XP_002171889.2">
    <property type="nucleotide sequence ID" value="XM_002171853.2"/>
</dbReference>
<dbReference type="SUPFAM" id="SSF52833">
    <property type="entry name" value="Thioredoxin-like"/>
    <property type="match status" value="1"/>
</dbReference>
<evidence type="ECO:0000313" key="3">
    <source>
        <dbReference type="EMBL" id="EEB05596.2"/>
    </source>
</evidence>
<dbReference type="EMBL" id="KE651166">
    <property type="protein sequence ID" value="EEB05596.2"/>
    <property type="molecule type" value="Genomic_DNA"/>
</dbReference>
<organism evidence="3 5">
    <name type="scientific">Schizosaccharomyces japonicus (strain yFS275 / FY16936)</name>
    <name type="common">Fission yeast</name>
    <dbReference type="NCBI Taxonomy" id="402676"/>
    <lineage>
        <taxon>Eukaryota</taxon>
        <taxon>Fungi</taxon>
        <taxon>Dikarya</taxon>
        <taxon>Ascomycota</taxon>
        <taxon>Taphrinomycotina</taxon>
        <taxon>Schizosaccharomycetes</taxon>
        <taxon>Schizosaccharomycetales</taxon>
        <taxon>Schizosaccharomycetaceae</taxon>
        <taxon>Schizosaccharomyces</taxon>
    </lineage>
</organism>
<dbReference type="STRING" id="402676.B6JW45"/>
<dbReference type="OMA" id="FIDPFMP"/>
<dbReference type="Gene3D" id="3.40.30.10">
    <property type="entry name" value="Glutaredoxin"/>
    <property type="match status" value="1"/>
</dbReference>
<evidence type="ECO:0000259" key="2">
    <source>
        <dbReference type="PROSITE" id="PS51352"/>
    </source>
</evidence>
<keyword evidence="5" id="KW-1185">Reference proteome</keyword>
<dbReference type="CDD" id="cd02947">
    <property type="entry name" value="TRX_family"/>
    <property type="match status" value="1"/>
</dbReference>
<dbReference type="PRINTS" id="PR00421">
    <property type="entry name" value="THIOREDOXIN"/>
</dbReference>
<dbReference type="PROSITE" id="PS51352">
    <property type="entry name" value="THIOREDOXIN_2"/>
    <property type="match status" value="1"/>
</dbReference>
<dbReference type="InterPro" id="IPR005746">
    <property type="entry name" value="Thioredoxin"/>
</dbReference>
<dbReference type="InterPro" id="IPR013766">
    <property type="entry name" value="Thioredoxin_domain"/>
</dbReference>
<dbReference type="AlphaFoldDB" id="B6JW45"/>
<dbReference type="Pfam" id="PF00085">
    <property type="entry name" value="Thioredoxin"/>
    <property type="match status" value="1"/>
</dbReference>
<proteinExistence type="predicted"/>
<dbReference type="GO" id="GO:0015035">
    <property type="term" value="F:protein-disulfide reductase activity"/>
    <property type="evidence" value="ECO:0000318"/>
    <property type="project" value="GO_Central"/>
</dbReference>
<dbReference type="eggNOG" id="KOG0907">
    <property type="taxonomic scope" value="Eukaryota"/>
</dbReference>
<dbReference type="PANTHER" id="PTHR46115">
    <property type="entry name" value="THIOREDOXIN-LIKE PROTEIN 1"/>
    <property type="match status" value="1"/>
</dbReference>
<dbReference type="InterPro" id="IPR036249">
    <property type="entry name" value="Thioredoxin-like_sf"/>
</dbReference>
<dbReference type="InterPro" id="IPR017937">
    <property type="entry name" value="Thioredoxin_CS"/>
</dbReference>
<dbReference type="NCBIfam" id="TIGR01068">
    <property type="entry name" value="thioredoxin"/>
    <property type="match status" value="1"/>
</dbReference>
<dbReference type="Proteomes" id="UP000001744">
    <property type="component" value="Unassembled WGS sequence"/>
</dbReference>